<keyword evidence="4" id="KW-0411">Iron-sulfur</keyword>
<reference evidence="6 7" key="1">
    <citation type="submission" date="2018-01" db="EMBL/GenBank/DDBJ databases">
        <title>Metagenomic assembled genomes from two thermal pools in the Uzon Caldera, Kamchatka, Russia.</title>
        <authorList>
            <person name="Wilkins L."/>
            <person name="Ettinger C."/>
        </authorList>
    </citation>
    <scope>NUCLEOTIDE SEQUENCE [LARGE SCALE GENOMIC DNA]</scope>
    <source>
        <strain evidence="6">ZAV-15</strain>
    </source>
</reference>
<dbReference type="AlphaFoldDB" id="A0A2N7PIX9"/>
<evidence type="ECO:0000256" key="4">
    <source>
        <dbReference type="ARBA" id="ARBA00023014"/>
    </source>
</evidence>
<dbReference type="EMBL" id="PNIE01000064">
    <property type="protein sequence ID" value="PMP62442.1"/>
    <property type="molecule type" value="Genomic_DNA"/>
</dbReference>
<dbReference type="GO" id="GO:0046872">
    <property type="term" value="F:metal ion binding"/>
    <property type="evidence" value="ECO:0007669"/>
    <property type="project" value="UniProtKB-KW"/>
</dbReference>
<name>A0A2N7PIX9_9BACT</name>
<organism evidence="6 7">
    <name type="scientific">Caldimicrobium thiodismutans</name>
    <dbReference type="NCBI Taxonomy" id="1653476"/>
    <lineage>
        <taxon>Bacteria</taxon>
        <taxon>Pseudomonadati</taxon>
        <taxon>Thermodesulfobacteriota</taxon>
        <taxon>Thermodesulfobacteria</taxon>
        <taxon>Thermodesulfobacteriales</taxon>
        <taxon>Thermodesulfobacteriaceae</taxon>
        <taxon>Caldimicrobium</taxon>
    </lineage>
</organism>
<evidence type="ECO:0000256" key="2">
    <source>
        <dbReference type="ARBA" id="ARBA00023002"/>
    </source>
</evidence>
<sequence>MARQTYPPYHRVIRVMCSGRVDPLFVMEAFKNGADAVMVGGCKLGECKYIEGNFQALIMGEMVRNLMKLIGINEERFKLEWISSAEPAKLVEDIKTYMLKIKELGPLGSSEGLKKEDLSFYLDSAVEVCKNMQVRTAFGNVAKELKRMQDFSLETINKKVEEKLLPLLKNKLYEIEVKSLLKDGPKSLDYIVEKTRASVEELNPILSKIMKT</sequence>
<keyword evidence="1" id="KW-0479">Metal-binding</keyword>
<keyword evidence="2" id="KW-0560">Oxidoreductase</keyword>
<evidence type="ECO:0000313" key="7">
    <source>
        <dbReference type="Proteomes" id="UP000235731"/>
    </source>
</evidence>
<dbReference type="Pfam" id="PF02662">
    <property type="entry name" value="FlpD"/>
    <property type="match status" value="1"/>
</dbReference>
<protein>
    <submittedName>
        <fullName evidence="6">Hydrogenase iron-sulfur subunit</fullName>
    </submittedName>
</protein>
<keyword evidence="3" id="KW-0408">Iron</keyword>
<evidence type="ECO:0000256" key="3">
    <source>
        <dbReference type="ARBA" id="ARBA00023004"/>
    </source>
</evidence>
<evidence type="ECO:0000256" key="1">
    <source>
        <dbReference type="ARBA" id="ARBA00022723"/>
    </source>
</evidence>
<feature type="domain" description="F420-non-reducing hydrogenase iron-sulfur subunit D" evidence="5">
    <location>
        <begin position="2"/>
        <end position="105"/>
    </location>
</feature>
<dbReference type="InterPro" id="IPR003813">
    <property type="entry name" value="MvhD/FlpD"/>
</dbReference>
<dbReference type="Proteomes" id="UP000235731">
    <property type="component" value="Unassembled WGS sequence"/>
</dbReference>
<evidence type="ECO:0000313" key="6">
    <source>
        <dbReference type="EMBL" id="PMP62442.1"/>
    </source>
</evidence>
<dbReference type="GO" id="GO:0016491">
    <property type="term" value="F:oxidoreductase activity"/>
    <property type="evidence" value="ECO:0007669"/>
    <property type="project" value="UniProtKB-KW"/>
</dbReference>
<gene>
    <name evidence="6" type="ORF">C0197_04680</name>
</gene>
<evidence type="ECO:0000259" key="5">
    <source>
        <dbReference type="Pfam" id="PF02662"/>
    </source>
</evidence>
<accession>A0A2N7PIX9</accession>
<proteinExistence type="predicted"/>
<comment type="caution">
    <text evidence="6">The sequence shown here is derived from an EMBL/GenBank/DDBJ whole genome shotgun (WGS) entry which is preliminary data.</text>
</comment>
<dbReference type="GO" id="GO:0051536">
    <property type="term" value="F:iron-sulfur cluster binding"/>
    <property type="evidence" value="ECO:0007669"/>
    <property type="project" value="UniProtKB-KW"/>
</dbReference>